<dbReference type="EMBL" id="JAFEUO010000013">
    <property type="protein sequence ID" value="MBM7086774.1"/>
    <property type="molecule type" value="Genomic_DNA"/>
</dbReference>
<protein>
    <recommendedName>
        <fullName evidence="4">Alpha-galactosidase</fullName>
        <ecNumber evidence="4">3.2.1.22</ecNumber>
    </recommendedName>
    <alternativeName>
        <fullName evidence="4">Melibiase</fullName>
    </alternativeName>
</protein>
<dbReference type="InterPro" id="IPR000111">
    <property type="entry name" value="Glyco_hydro_27/36_CS"/>
</dbReference>
<evidence type="ECO:0000313" key="6">
    <source>
        <dbReference type="Proteomes" id="UP000809587"/>
    </source>
</evidence>
<evidence type="ECO:0000256" key="3">
    <source>
        <dbReference type="ARBA" id="ARBA00023295"/>
    </source>
</evidence>
<dbReference type="Proteomes" id="UP000809587">
    <property type="component" value="Unassembled WGS sequence"/>
</dbReference>
<keyword evidence="3 4" id="KW-0326">Glycosidase</keyword>
<dbReference type="PROSITE" id="PS00512">
    <property type="entry name" value="ALPHA_GALACTOSIDASE"/>
    <property type="match status" value="1"/>
</dbReference>
<proteinExistence type="inferred from homology"/>
<comment type="caution">
    <text evidence="5">The sequence shown here is derived from an EMBL/GenBank/DDBJ whole genome shotgun (WGS) entry which is preliminary data.</text>
</comment>
<dbReference type="Pfam" id="PF16499">
    <property type="entry name" value="Melibiase_2"/>
    <property type="match status" value="1"/>
</dbReference>
<accession>A0ABS2JMV0</accession>
<reference evidence="5 6" key="1">
    <citation type="submission" date="2021-02" db="EMBL/GenBank/DDBJ databases">
        <authorList>
            <person name="Lee D.-H."/>
        </authorList>
    </citation>
    <scope>NUCLEOTIDE SEQUENCE [LARGE SCALE GENOMIC DNA]</scope>
    <source>
        <strain evidence="5 6">MMS20-R2-29</strain>
    </source>
</reference>
<dbReference type="EC" id="3.2.1.22" evidence="4"/>
<dbReference type="Gene3D" id="3.20.20.70">
    <property type="entry name" value="Aldolase class I"/>
    <property type="match status" value="1"/>
</dbReference>
<dbReference type="PRINTS" id="PR00740">
    <property type="entry name" value="GLHYDRLASE27"/>
</dbReference>
<dbReference type="SUPFAM" id="SSF51445">
    <property type="entry name" value="(Trans)glycosidases"/>
    <property type="match status" value="1"/>
</dbReference>
<organism evidence="5 6">
    <name type="scientific">Micromonospora humidisoli</name>
    <dbReference type="NCBI Taxonomy" id="2807622"/>
    <lineage>
        <taxon>Bacteria</taxon>
        <taxon>Bacillati</taxon>
        <taxon>Actinomycetota</taxon>
        <taxon>Actinomycetes</taxon>
        <taxon>Micromonosporales</taxon>
        <taxon>Micromonosporaceae</taxon>
        <taxon>Micromonospora</taxon>
    </lineage>
</organism>
<evidence type="ECO:0000256" key="2">
    <source>
        <dbReference type="ARBA" id="ARBA00022801"/>
    </source>
</evidence>
<dbReference type="InterPro" id="IPR017853">
    <property type="entry name" value="GH"/>
</dbReference>
<comment type="similarity">
    <text evidence="1 4">Belongs to the glycosyl hydrolase 27 family.</text>
</comment>
<evidence type="ECO:0000313" key="5">
    <source>
        <dbReference type="EMBL" id="MBM7086774.1"/>
    </source>
</evidence>
<evidence type="ECO:0000256" key="4">
    <source>
        <dbReference type="RuleBase" id="RU361168"/>
    </source>
</evidence>
<gene>
    <name evidence="5" type="ORF">JQN84_30030</name>
</gene>
<keyword evidence="4" id="KW-1015">Disulfide bond</keyword>
<dbReference type="InterPro" id="IPR002241">
    <property type="entry name" value="Glyco_hydro_27"/>
</dbReference>
<sequence>MLLAGVLVGVRAPMAQALDNGVARTPPMGWNSWNTFGCNINETLIRQMTDAMVNTGMKDAGYQYVVVDDCWMNPNRDSAGNLQGDPTRFPSGMKALGDYIHARG</sequence>
<dbReference type="PANTHER" id="PTHR11452:SF75">
    <property type="entry name" value="ALPHA-GALACTOSIDASE MEL1"/>
    <property type="match status" value="1"/>
</dbReference>
<dbReference type="InterPro" id="IPR013785">
    <property type="entry name" value="Aldolase_TIM"/>
</dbReference>
<evidence type="ECO:0000256" key="1">
    <source>
        <dbReference type="ARBA" id="ARBA00009743"/>
    </source>
</evidence>
<comment type="catalytic activity">
    <reaction evidence="4">
        <text>Hydrolysis of terminal, non-reducing alpha-D-galactose residues in alpha-D-galactosides, including galactose oligosaccharides, galactomannans and galactolipids.</text>
        <dbReference type="EC" id="3.2.1.22"/>
    </reaction>
</comment>
<keyword evidence="2 4" id="KW-0378">Hydrolase</keyword>
<feature type="non-terminal residue" evidence="5">
    <location>
        <position position="104"/>
    </location>
</feature>
<dbReference type="PANTHER" id="PTHR11452">
    <property type="entry name" value="ALPHA-GALACTOSIDASE/ALPHA-N-ACETYLGALACTOSAMINIDASE"/>
    <property type="match status" value="1"/>
</dbReference>
<name>A0ABS2JMV0_9ACTN</name>
<keyword evidence="6" id="KW-1185">Reference proteome</keyword>